<keyword evidence="2" id="KW-1185">Reference proteome</keyword>
<comment type="caution">
    <text evidence="1">The sequence shown here is derived from an EMBL/GenBank/DDBJ whole genome shotgun (WGS) entry which is preliminary data.</text>
</comment>
<proteinExistence type="predicted"/>
<evidence type="ECO:0000313" key="2">
    <source>
        <dbReference type="Proteomes" id="UP000031668"/>
    </source>
</evidence>
<dbReference type="AlphaFoldDB" id="A0A0C2M502"/>
<dbReference type="EMBL" id="JWZT01005111">
    <property type="protein sequence ID" value="KII62095.1"/>
    <property type="molecule type" value="Genomic_DNA"/>
</dbReference>
<protein>
    <submittedName>
        <fullName evidence="1">Uncharacterized protein</fullName>
    </submittedName>
</protein>
<evidence type="ECO:0000313" key="1">
    <source>
        <dbReference type="EMBL" id="KII62095.1"/>
    </source>
</evidence>
<dbReference type="Proteomes" id="UP000031668">
    <property type="component" value="Unassembled WGS sequence"/>
</dbReference>
<accession>A0A0C2M502</accession>
<organism evidence="1 2">
    <name type="scientific">Thelohanellus kitauei</name>
    <name type="common">Myxosporean</name>
    <dbReference type="NCBI Taxonomy" id="669202"/>
    <lineage>
        <taxon>Eukaryota</taxon>
        <taxon>Metazoa</taxon>
        <taxon>Cnidaria</taxon>
        <taxon>Myxozoa</taxon>
        <taxon>Myxosporea</taxon>
        <taxon>Bivalvulida</taxon>
        <taxon>Platysporina</taxon>
        <taxon>Myxobolidae</taxon>
        <taxon>Thelohanellus</taxon>
    </lineage>
</organism>
<reference evidence="1 2" key="1">
    <citation type="journal article" date="2014" name="Genome Biol. Evol.">
        <title>The genome of the myxosporean Thelohanellus kitauei shows adaptations to nutrient acquisition within its fish host.</title>
        <authorList>
            <person name="Yang Y."/>
            <person name="Xiong J."/>
            <person name="Zhou Z."/>
            <person name="Huo F."/>
            <person name="Miao W."/>
            <person name="Ran C."/>
            <person name="Liu Y."/>
            <person name="Zhang J."/>
            <person name="Feng J."/>
            <person name="Wang M."/>
            <person name="Wang M."/>
            <person name="Wang L."/>
            <person name="Yao B."/>
        </authorList>
    </citation>
    <scope>NUCLEOTIDE SEQUENCE [LARGE SCALE GENOMIC DNA]</scope>
    <source>
        <strain evidence="1">Wuqing</strain>
    </source>
</reference>
<gene>
    <name evidence="1" type="ORF">RF11_05526</name>
</gene>
<name>A0A0C2M502_THEKT</name>
<sequence>MIPIIRRRNPKKNSPKKVQRPNWITSNVMLEHFMQRLSKLLEWLRENKDSNLKLEILDTLDEVQEILMDYDSTHELNTFSDLNIFLEYMTLTDMDIKIRAVDCISSSFIHNTIFKFTSQNFDLRHYVDLIIRNSATPEYCIALIGMLETIVVNGKKAAGPLVNLLLSTRCYIKVFQIDSHICHLKFMDLLKSIQTVSNDLFSPLVNFDLLCVLALVIVNDNLAKSCVSILLALSESSIKAIREDNKMFKVFYLLVEVMLHYLNGNDLYKIYIFRDRILYLK</sequence>